<dbReference type="InterPro" id="IPR000073">
    <property type="entry name" value="AB_hydrolase_1"/>
</dbReference>
<keyword evidence="5" id="KW-1185">Reference proteome</keyword>
<dbReference type="AlphaFoldDB" id="A9GHA3"/>
<proteinExistence type="predicted"/>
<dbReference type="Pfam" id="PF00561">
    <property type="entry name" value="Abhydrolase_1"/>
    <property type="match status" value="1"/>
</dbReference>
<dbReference type="KEGG" id="scl:sce6266"/>
<evidence type="ECO:0000313" key="4">
    <source>
        <dbReference type="EMBL" id="CAN96433.1"/>
    </source>
</evidence>
<name>A9GHA3_SORC5</name>
<evidence type="ECO:0000256" key="2">
    <source>
        <dbReference type="SAM" id="SignalP"/>
    </source>
</evidence>
<organism evidence="4 5">
    <name type="scientific">Sorangium cellulosum (strain So ce56)</name>
    <name type="common">Polyangium cellulosum (strain So ce56)</name>
    <dbReference type="NCBI Taxonomy" id="448385"/>
    <lineage>
        <taxon>Bacteria</taxon>
        <taxon>Pseudomonadati</taxon>
        <taxon>Myxococcota</taxon>
        <taxon>Polyangia</taxon>
        <taxon>Polyangiales</taxon>
        <taxon>Polyangiaceae</taxon>
        <taxon>Sorangium</taxon>
    </lineage>
</organism>
<evidence type="ECO:0000256" key="1">
    <source>
        <dbReference type="SAM" id="MobiDB-lite"/>
    </source>
</evidence>
<dbReference type="EMBL" id="AM746676">
    <property type="protein sequence ID" value="CAN96433.1"/>
    <property type="molecule type" value="Genomic_DNA"/>
</dbReference>
<protein>
    <submittedName>
        <fullName evidence="4">Similar to lactonizing lipase</fullName>
        <ecNumber evidence="4">3.1.1.3</ecNumber>
    </submittedName>
</protein>
<dbReference type="STRING" id="448385.sce6266"/>
<dbReference type="eggNOG" id="COG1075">
    <property type="taxonomic scope" value="Bacteria"/>
</dbReference>
<dbReference type="EC" id="3.1.1.3" evidence="4"/>
<reference evidence="4 5" key="1">
    <citation type="journal article" date="2007" name="Nat. Biotechnol.">
        <title>Complete genome sequence of the myxobacterium Sorangium cellulosum.</title>
        <authorList>
            <person name="Schneiker S."/>
            <person name="Perlova O."/>
            <person name="Kaiser O."/>
            <person name="Gerth K."/>
            <person name="Alici A."/>
            <person name="Altmeyer M.O."/>
            <person name="Bartels D."/>
            <person name="Bekel T."/>
            <person name="Beyer S."/>
            <person name="Bode E."/>
            <person name="Bode H.B."/>
            <person name="Bolten C.J."/>
            <person name="Choudhuri J.V."/>
            <person name="Doss S."/>
            <person name="Elnakady Y.A."/>
            <person name="Frank B."/>
            <person name="Gaigalat L."/>
            <person name="Goesmann A."/>
            <person name="Groeger C."/>
            <person name="Gross F."/>
            <person name="Jelsbak L."/>
            <person name="Jelsbak L."/>
            <person name="Kalinowski J."/>
            <person name="Kegler C."/>
            <person name="Knauber T."/>
            <person name="Konietzny S."/>
            <person name="Kopp M."/>
            <person name="Krause L."/>
            <person name="Krug D."/>
            <person name="Linke B."/>
            <person name="Mahmud T."/>
            <person name="Martinez-Arias R."/>
            <person name="McHardy A.C."/>
            <person name="Merai M."/>
            <person name="Meyer F."/>
            <person name="Mormann S."/>
            <person name="Munoz-Dorado J."/>
            <person name="Perez J."/>
            <person name="Pradella S."/>
            <person name="Rachid S."/>
            <person name="Raddatz G."/>
            <person name="Rosenau F."/>
            <person name="Rueckert C."/>
            <person name="Sasse F."/>
            <person name="Scharfe M."/>
            <person name="Schuster S.C."/>
            <person name="Suen G."/>
            <person name="Treuner-Lange A."/>
            <person name="Velicer G.J."/>
            <person name="Vorholter F.-J."/>
            <person name="Weissman K.J."/>
            <person name="Welch R.D."/>
            <person name="Wenzel S.C."/>
            <person name="Whitworth D.E."/>
            <person name="Wilhelm S."/>
            <person name="Wittmann C."/>
            <person name="Bloecker H."/>
            <person name="Puehler A."/>
            <person name="Mueller R."/>
        </authorList>
    </citation>
    <scope>NUCLEOTIDE SEQUENCE [LARGE SCALE GENOMIC DNA]</scope>
    <source>
        <strain evidence="5">So ce56</strain>
    </source>
</reference>
<keyword evidence="4" id="KW-0378">Hydrolase</keyword>
<feature type="chain" id="PRO_5002735292" evidence="2">
    <location>
        <begin position="23"/>
        <end position="367"/>
    </location>
</feature>
<evidence type="ECO:0000259" key="3">
    <source>
        <dbReference type="Pfam" id="PF00561"/>
    </source>
</evidence>
<dbReference type="InterPro" id="IPR029058">
    <property type="entry name" value="AB_hydrolase_fold"/>
</dbReference>
<dbReference type="SUPFAM" id="SSF53474">
    <property type="entry name" value="alpha/beta-Hydrolases"/>
    <property type="match status" value="1"/>
</dbReference>
<keyword evidence="2" id="KW-0732">Signal</keyword>
<dbReference type="Gene3D" id="3.40.50.1820">
    <property type="entry name" value="alpha/beta hydrolase"/>
    <property type="match status" value="1"/>
</dbReference>
<feature type="region of interest" description="Disordered" evidence="1">
    <location>
        <begin position="37"/>
        <end position="71"/>
    </location>
</feature>
<feature type="signal peptide" evidence="2">
    <location>
        <begin position="1"/>
        <end position="22"/>
    </location>
</feature>
<dbReference type="HOGENOM" id="CLU_062016_0_0_7"/>
<dbReference type="BioCyc" id="SCEL448385:SCE_RS32175-MONOMER"/>
<gene>
    <name evidence="4" type="primary">lipX</name>
    <name evidence="4" type="ordered locus">sce6266</name>
</gene>
<dbReference type="GO" id="GO:0004806">
    <property type="term" value="F:triacylglycerol lipase activity"/>
    <property type="evidence" value="ECO:0007669"/>
    <property type="project" value="UniProtKB-EC"/>
</dbReference>
<accession>A9GHA3</accession>
<feature type="domain" description="AB hydrolase-1" evidence="3">
    <location>
        <begin position="79"/>
        <end position="202"/>
    </location>
</feature>
<dbReference type="PROSITE" id="PS51257">
    <property type="entry name" value="PROKAR_LIPOPROTEIN"/>
    <property type="match status" value="1"/>
</dbReference>
<sequence length="367" mass="38730">MRQWVIAGLVGCAMVVSCALLAGCSAAGEQFDPPASTGEVLTGAGGGSASGGWASSSGLSDDPGEVGGGWPSGKLGPPYPIVFAHGFFGFEDFAGAGYVSYFYNVKETLAESGETIFTPAVDPFNSSEVRGAQLLARIEQILDATGHEKVNIIAHSQGGLDARVVAHDRPDLVASIVTVATPHLGSKVADVALELVAHERLQDILDDLINAIGAPLYDQIGNETSVFAALEQFSTPGIAEFNARFTDSPGVFYASFGGRTNRARGGRDCTTLTPAPFVAQFDDGLDPVHPLLSLTETLLDGGIGESFPNDGLVRARDARWGDFWGCIPADHFDEIGQLFGQSPGDGNPWLYIDFYRSVIARLRQEGF</sequence>
<evidence type="ECO:0000313" key="5">
    <source>
        <dbReference type="Proteomes" id="UP000002139"/>
    </source>
</evidence>
<dbReference type="Proteomes" id="UP000002139">
    <property type="component" value="Chromosome"/>
</dbReference>